<evidence type="ECO:0000313" key="3">
    <source>
        <dbReference type="Proteomes" id="UP000812966"/>
    </source>
</evidence>
<feature type="region of interest" description="Disordered" evidence="1">
    <location>
        <begin position="1"/>
        <end position="47"/>
    </location>
</feature>
<gene>
    <name evidence="2" type="ORF">FFLO_06422</name>
</gene>
<sequence>MAPHDSVNRWVESTRSAAGSGPGEDEPVERIPSPDLSEDDDDEVRPKDLPVNAEYLKLLENAKMFESHDGPAPEHSFLYESFKREVLLDALPEDEALEKALIELRTLIIVRIDESWVKRSLWAGLYTIIRDFLNPDYPKDRLYVVQGDVWDRVPKHLRGMVDLSRPQPDTVISIYPRNPKALRLHEAQKPPTDDKAGSAVEDVEEPCHPLSNVAMYRILADPATKDRAPVKSTSVHPNFVMAHDLMVLEVEIGSTPWPADDEDRSPEVQMQDARARACNAMYFQLGAIAQLRMDVPLPADKDKEGRLDRFILAMTVCGDIWTVEYAYRARVEDPTTTYCTITSGNYATSPKLFLSAIKRVIHINMMNTFPEKAARIQVLLDQAKPLPRNTKIDVHDHDYRYRPFIWIRGYAYKLGAERRAKREDRVARRARWEREKEAANGKFDKHALPSVMSREEAREYEKYLEELGSDYTGYDSNDRAGLYLEERLTPGHRMYVGKR</sequence>
<dbReference type="EMBL" id="JABELV010000208">
    <property type="protein sequence ID" value="KAG7528086.1"/>
    <property type="molecule type" value="Genomic_DNA"/>
</dbReference>
<name>A0A8K0NN12_9TREE</name>
<dbReference type="Proteomes" id="UP000812966">
    <property type="component" value="Unassembled WGS sequence"/>
</dbReference>
<organism evidence="2 3">
    <name type="scientific">Filobasidium floriforme</name>
    <dbReference type="NCBI Taxonomy" id="5210"/>
    <lineage>
        <taxon>Eukaryota</taxon>
        <taxon>Fungi</taxon>
        <taxon>Dikarya</taxon>
        <taxon>Basidiomycota</taxon>
        <taxon>Agaricomycotina</taxon>
        <taxon>Tremellomycetes</taxon>
        <taxon>Filobasidiales</taxon>
        <taxon>Filobasidiaceae</taxon>
        <taxon>Filobasidium</taxon>
    </lineage>
</organism>
<evidence type="ECO:0000256" key="1">
    <source>
        <dbReference type="SAM" id="MobiDB-lite"/>
    </source>
</evidence>
<reference evidence="2" key="1">
    <citation type="submission" date="2020-04" db="EMBL/GenBank/DDBJ databases">
        <title>Analysis of mating type loci in Filobasidium floriforme.</title>
        <authorList>
            <person name="Nowrousian M."/>
        </authorList>
    </citation>
    <scope>NUCLEOTIDE SEQUENCE</scope>
    <source>
        <strain evidence="2">CBS 6242</strain>
    </source>
</reference>
<proteinExistence type="predicted"/>
<dbReference type="AlphaFoldDB" id="A0A8K0NN12"/>
<accession>A0A8K0NN12</accession>
<comment type="caution">
    <text evidence="2">The sequence shown here is derived from an EMBL/GenBank/DDBJ whole genome shotgun (WGS) entry which is preliminary data.</text>
</comment>
<evidence type="ECO:0000313" key="2">
    <source>
        <dbReference type="EMBL" id="KAG7528086.1"/>
    </source>
</evidence>
<protein>
    <submittedName>
        <fullName evidence="2">Uncharacterized protein</fullName>
    </submittedName>
</protein>
<keyword evidence="3" id="KW-1185">Reference proteome</keyword>